<dbReference type="Pfam" id="PF01728">
    <property type="entry name" value="FtsJ"/>
    <property type="match status" value="1"/>
</dbReference>
<dbReference type="InterPro" id="IPR029063">
    <property type="entry name" value="SAM-dependent_MTases_sf"/>
</dbReference>
<evidence type="ECO:0000256" key="13">
    <source>
        <dbReference type="SAM" id="MobiDB-lite"/>
    </source>
</evidence>
<dbReference type="PANTHER" id="PTHR10920:SF18">
    <property type="entry name" value="RRNA METHYLTRANSFERASE 2, MITOCHONDRIAL"/>
    <property type="match status" value="1"/>
</dbReference>
<comment type="function">
    <text evidence="5 11">Specifically methylates the uridine in position 2552 of 23S rRNA at the 2'-O position of the ribose in the fully assembled 50S ribosomal subunit.</text>
</comment>
<keyword evidence="16" id="KW-1185">Reference proteome</keyword>
<keyword evidence="4 11" id="KW-0949">S-adenosyl-L-methionine</keyword>
<dbReference type="OrthoDB" id="9790080at2"/>
<dbReference type="PIRSF" id="PIRSF005461">
    <property type="entry name" value="23S_rRNA_mtase"/>
    <property type="match status" value="1"/>
</dbReference>
<feature type="binding site" evidence="11">
    <location>
        <position position="80"/>
    </location>
    <ligand>
        <name>S-adenosyl-L-methionine</name>
        <dbReference type="ChEBI" id="CHEBI:59789"/>
    </ligand>
</feature>
<sequence length="230" mass="25300">MARKPARPGGRSINQHVRRKQKLKPSSRRWIERQLNDPYVQRAKREGMRSRAAYKLSEIDDKHAILTRGARVIDLGAAPGGWCQVAVERTGSTPEEPLVAAIDYLGMDPVPGVTVLEMDFLDDDAPGRLIEALGGAPDVVLSDMAAPTVGHRQTDHMRTMHLVEVAAEFAIEVLEPGGHFLAKTFQGGTEKALLDRLKNHFAKVIHVKPDASRAESVELYLLAKGFKGRG</sequence>
<dbReference type="Gene3D" id="3.40.50.150">
    <property type="entry name" value="Vaccinia Virus protein VP39"/>
    <property type="match status" value="1"/>
</dbReference>
<feature type="active site" description="Proton acceptor" evidence="11 12">
    <location>
        <position position="183"/>
    </location>
</feature>
<reference evidence="15 16" key="1">
    <citation type="journal article" date="2017" name="Int. J. Syst. Evol. Microbiol.">
        <title>Roseitalea porphyridii gen. nov., sp. nov., isolated from a red alga, and reclassification of Hoeflea suaedae Chung et al. 2013 as Pseudohoeflea suaedae gen. nov., comb. nov.</title>
        <authorList>
            <person name="Hyeon J.W."/>
            <person name="Jeong S.E."/>
            <person name="Baek K."/>
            <person name="Jeon C.O."/>
        </authorList>
    </citation>
    <scope>NUCLEOTIDE SEQUENCE [LARGE SCALE GENOMIC DNA]</scope>
    <source>
        <strain evidence="15 16">MA7-20</strain>
    </source>
</reference>
<feature type="compositionally biased region" description="Basic residues" evidence="13">
    <location>
        <begin position="16"/>
        <end position="27"/>
    </location>
</feature>
<feature type="binding site" evidence="11">
    <location>
        <position position="103"/>
    </location>
    <ligand>
        <name>S-adenosyl-L-methionine</name>
        <dbReference type="ChEBI" id="CHEBI:59789"/>
    </ligand>
</feature>
<organism evidence="15 16">
    <name type="scientific">Roseitalea porphyridii</name>
    <dbReference type="NCBI Taxonomy" id="1852022"/>
    <lineage>
        <taxon>Bacteria</taxon>
        <taxon>Pseudomonadati</taxon>
        <taxon>Pseudomonadota</taxon>
        <taxon>Alphaproteobacteria</taxon>
        <taxon>Hyphomicrobiales</taxon>
        <taxon>Ahrensiaceae</taxon>
        <taxon>Roseitalea</taxon>
    </lineage>
</organism>
<evidence type="ECO:0000256" key="11">
    <source>
        <dbReference type="HAMAP-Rule" id="MF_01547"/>
    </source>
</evidence>
<gene>
    <name evidence="11" type="primary">rlmE</name>
    <name evidence="11" type="synonym">ftsJ</name>
    <name evidence="11" type="synonym">rrmJ</name>
    <name evidence="15" type="ORF">E0E05_04230</name>
</gene>
<dbReference type="GO" id="GO:0008650">
    <property type="term" value="F:rRNA (uridine-2'-O-)-methyltransferase activity"/>
    <property type="evidence" value="ECO:0007669"/>
    <property type="project" value="UniProtKB-UniRule"/>
</dbReference>
<feature type="binding site" evidence="11">
    <location>
        <position position="119"/>
    </location>
    <ligand>
        <name>S-adenosyl-L-methionine</name>
        <dbReference type="ChEBI" id="CHEBI:59789"/>
    </ligand>
</feature>
<dbReference type="HAMAP" id="MF_01547">
    <property type="entry name" value="RNA_methyltr_E"/>
    <property type="match status" value="1"/>
</dbReference>
<dbReference type="EMBL" id="CP036532">
    <property type="protein sequence ID" value="QBK29874.1"/>
    <property type="molecule type" value="Genomic_DNA"/>
</dbReference>
<evidence type="ECO:0000256" key="6">
    <source>
        <dbReference type="ARBA" id="ARBA00038861"/>
    </source>
</evidence>
<evidence type="ECO:0000256" key="5">
    <source>
        <dbReference type="ARBA" id="ARBA00037569"/>
    </source>
</evidence>
<dbReference type="GeneID" id="90766494"/>
<dbReference type="InterPro" id="IPR050082">
    <property type="entry name" value="RNA_methyltr_RlmE"/>
</dbReference>
<feature type="binding site" evidence="11">
    <location>
        <position position="143"/>
    </location>
    <ligand>
        <name>S-adenosyl-L-methionine</name>
        <dbReference type="ChEBI" id="CHEBI:59789"/>
    </ligand>
</feature>
<proteinExistence type="inferred from homology"/>
<evidence type="ECO:0000256" key="3">
    <source>
        <dbReference type="ARBA" id="ARBA00022679"/>
    </source>
</evidence>
<dbReference type="InterPro" id="IPR002877">
    <property type="entry name" value="RNA_MeTrfase_FtsJ_dom"/>
</dbReference>
<evidence type="ECO:0000256" key="7">
    <source>
        <dbReference type="ARBA" id="ARBA00041129"/>
    </source>
</evidence>
<dbReference type="RefSeq" id="WP_131615585.1">
    <property type="nucleotide sequence ID" value="NZ_CP036532.1"/>
</dbReference>
<dbReference type="SUPFAM" id="SSF53335">
    <property type="entry name" value="S-adenosyl-L-methionine-dependent methyltransferases"/>
    <property type="match status" value="1"/>
</dbReference>
<evidence type="ECO:0000256" key="12">
    <source>
        <dbReference type="PIRSR" id="PIRSR005461-1"/>
    </source>
</evidence>
<dbReference type="KEGG" id="rpod:E0E05_04230"/>
<dbReference type="AlphaFoldDB" id="A0A4P6UZV1"/>
<dbReference type="GO" id="GO:0005737">
    <property type="term" value="C:cytoplasm"/>
    <property type="evidence" value="ECO:0007669"/>
    <property type="project" value="UniProtKB-SubCell"/>
</dbReference>
<dbReference type="EC" id="2.1.1.166" evidence="6 11"/>
<protein>
    <recommendedName>
        <fullName evidence="7 11">Ribosomal RNA large subunit methyltransferase E</fullName>
        <ecNumber evidence="6 11">2.1.1.166</ecNumber>
    </recommendedName>
    <alternativeName>
        <fullName evidence="9 11">23S rRNA Um2552 methyltransferase</fullName>
    </alternativeName>
    <alternativeName>
        <fullName evidence="8 11">rRNA (uridine-2'-O-)-methyltransferase</fullName>
    </alternativeName>
</protein>
<comment type="catalytic activity">
    <reaction evidence="10 11">
        <text>uridine(2552) in 23S rRNA + S-adenosyl-L-methionine = 2'-O-methyluridine(2552) in 23S rRNA + S-adenosyl-L-homocysteine + H(+)</text>
        <dbReference type="Rhea" id="RHEA:42720"/>
        <dbReference type="Rhea" id="RHEA-COMP:10202"/>
        <dbReference type="Rhea" id="RHEA-COMP:10203"/>
        <dbReference type="ChEBI" id="CHEBI:15378"/>
        <dbReference type="ChEBI" id="CHEBI:57856"/>
        <dbReference type="ChEBI" id="CHEBI:59789"/>
        <dbReference type="ChEBI" id="CHEBI:65315"/>
        <dbReference type="ChEBI" id="CHEBI:74478"/>
        <dbReference type="EC" id="2.1.1.166"/>
    </reaction>
</comment>
<name>A0A4P6UZV1_9HYPH</name>
<accession>A0A4P6UZV1</accession>
<feature type="binding site" evidence="11">
    <location>
        <position position="82"/>
    </location>
    <ligand>
        <name>S-adenosyl-L-methionine</name>
        <dbReference type="ChEBI" id="CHEBI:59789"/>
    </ligand>
</feature>
<keyword evidence="11" id="KW-0963">Cytoplasm</keyword>
<comment type="similarity">
    <text evidence="11">Belongs to the class I-like SAM-binding methyltransferase superfamily. RNA methyltransferase RlmE family.</text>
</comment>
<dbReference type="Proteomes" id="UP000293719">
    <property type="component" value="Chromosome"/>
</dbReference>
<evidence type="ECO:0000256" key="8">
    <source>
        <dbReference type="ARBA" id="ARBA00041995"/>
    </source>
</evidence>
<evidence type="ECO:0000313" key="15">
    <source>
        <dbReference type="EMBL" id="QBK29874.1"/>
    </source>
</evidence>
<evidence type="ECO:0000256" key="4">
    <source>
        <dbReference type="ARBA" id="ARBA00022691"/>
    </source>
</evidence>
<dbReference type="InterPro" id="IPR015507">
    <property type="entry name" value="rRNA-MeTfrase_E"/>
</dbReference>
<evidence type="ECO:0000313" key="16">
    <source>
        <dbReference type="Proteomes" id="UP000293719"/>
    </source>
</evidence>
<feature type="region of interest" description="Disordered" evidence="13">
    <location>
        <begin position="1"/>
        <end position="28"/>
    </location>
</feature>
<keyword evidence="1 11" id="KW-0698">rRNA processing</keyword>
<dbReference type="PANTHER" id="PTHR10920">
    <property type="entry name" value="RIBOSOMAL RNA METHYLTRANSFERASE"/>
    <property type="match status" value="1"/>
</dbReference>
<evidence type="ECO:0000256" key="9">
    <source>
        <dbReference type="ARBA" id="ARBA00042745"/>
    </source>
</evidence>
<evidence type="ECO:0000256" key="2">
    <source>
        <dbReference type="ARBA" id="ARBA00022603"/>
    </source>
</evidence>
<keyword evidence="3 11" id="KW-0808">Transferase</keyword>
<comment type="subcellular location">
    <subcellularLocation>
        <location evidence="11">Cytoplasm</location>
    </subcellularLocation>
</comment>
<keyword evidence="2 11" id="KW-0489">Methyltransferase</keyword>
<evidence type="ECO:0000256" key="10">
    <source>
        <dbReference type="ARBA" id="ARBA00048970"/>
    </source>
</evidence>
<evidence type="ECO:0000256" key="1">
    <source>
        <dbReference type="ARBA" id="ARBA00022552"/>
    </source>
</evidence>
<evidence type="ECO:0000259" key="14">
    <source>
        <dbReference type="Pfam" id="PF01728"/>
    </source>
</evidence>
<feature type="domain" description="Ribosomal RNA methyltransferase FtsJ" evidence="14">
    <location>
        <begin position="49"/>
        <end position="226"/>
    </location>
</feature>